<keyword evidence="1" id="KW-0472">Membrane</keyword>
<dbReference type="RefSeq" id="WP_143917567.1">
    <property type="nucleotide sequence ID" value="NZ_CANMIK010000051.1"/>
</dbReference>
<evidence type="ECO:0000313" key="2">
    <source>
        <dbReference type="EMBL" id="TSE06466.1"/>
    </source>
</evidence>
<dbReference type="OrthoDB" id="793362at2"/>
<dbReference type="AlphaFoldDB" id="A0A554VGF8"/>
<name>A0A554VGF8_9FLAO</name>
<dbReference type="EMBL" id="VLNR01000045">
    <property type="protein sequence ID" value="TSE06466.1"/>
    <property type="molecule type" value="Genomic_DNA"/>
</dbReference>
<evidence type="ECO:0000256" key="1">
    <source>
        <dbReference type="SAM" id="Phobius"/>
    </source>
</evidence>
<keyword evidence="1" id="KW-1133">Transmembrane helix</keyword>
<comment type="caution">
    <text evidence="2">The sequence shown here is derived from an EMBL/GenBank/DDBJ whole genome shotgun (WGS) entry which is preliminary data.</text>
</comment>
<feature type="transmembrane region" description="Helical" evidence="1">
    <location>
        <begin position="274"/>
        <end position="294"/>
    </location>
</feature>
<reference evidence="2 3" key="1">
    <citation type="submission" date="2019-07" db="EMBL/GenBank/DDBJ databases">
        <title>The draft genome sequence of Aquimarina algiphila M91.</title>
        <authorList>
            <person name="Meng X."/>
        </authorList>
    </citation>
    <scope>NUCLEOTIDE SEQUENCE [LARGE SCALE GENOMIC DNA]</scope>
    <source>
        <strain evidence="2 3">M91</strain>
    </source>
</reference>
<feature type="transmembrane region" description="Helical" evidence="1">
    <location>
        <begin position="77"/>
        <end position="98"/>
    </location>
</feature>
<feature type="transmembrane region" description="Helical" evidence="1">
    <location>
        <begin position="143"/>
        <end position="164"/>
    </location>
</feature>
<evidence type="ECO:0000313" key="3">
    <source>
        <dbReference type="Proteomes" id="UP000318833"/>
    </source>
</evidence>
<organism evidence="2 3">
    <name type="scientific">Aquimarina algiphila</name>
    <dbReference type="NCBI Taxonomy" id="2047982"/>
    <lineage>
        <taxon>Bacteria</taxon>
        <taxon>Pseudomonadati</taxon>
        <taxon>Bacteroidota</taxon>
        <taxon>Flavobacteriia</taxon>
        <taxon>Flavobacteriales</taxon>
        <taxon>Flavobacteriaceae</taxon>
        <taxon>Aquimarina</taxon>
    </lineage>
</organism>
<dbReference type="Proteomes" id="UP000318833">
    <property type="component" value="Unassembled WGS sequence"/>
</dbReference>
<feature type="transmembrane region" description="Helical" evidence="1">
    <location>
        <begin position="170"/>
        <end position="188"/>
    </location>
</feature>
<keyword evidence="1" id="KW-0812">Transmembrane</keyword>
<feature type="transmembrane region" description="Helical" evidence="1">
    <location>
        <begin position="20"/>
        <end position="37"/>
    </location>
</feature>
<feature type="transmembrane region" description="Helical" evidence="1">
    <location>
        <begin position="49"/>
        <end position="65"/>
    </location>
</feature>
<proteinExistence type="predicted"/>
<protein>
    <submittedName>
        <fullName evidence="2">Uncharacterized protein</fullName>
    </submittedName>
</protein>
<feature type="transmembrane region" description="Helical" evidence="1">
    <location>
        <begin position="218"/>
        <end position="235"/>
    </location>
</feature>
<keyword evidence="3" id="KW-1185">Reference proteome</keyword>
<feature type="transmembrane region" description="Helical" evidence="1">
    <location>
        <begin position="241"/>
        <end position="262"/>
    </location>
</feature>
<gene>
    <name evidence="2" type="ORF">FOF46_19260</name>
</gene>
<sequence length="305" mass="36144">MKLYFILLFKRLNRHLKDFGIEPLIAYLIIPGLFYWGSTSFFDKVMYPNYFYMLIGIVTVFIIRYPKHDELIKQHFLLTDFKSIVVINHILLAIPFILFLVFRMYYEEALIVFGMTIFISFIKKPGKFNLTLPTPFFRWPFEFVIGFRKTFWMFLLSYGIAIISINVNNFNLGIFSILSIFFICSMYYSKPDPQFYIWIHDMNPQGFLKHKISIASKYSIVLTFPIFLILSISYIDQMHIALIFSFLGLLYMIMYIVIKYAFLREGVGMFQGIIGVLCILFPPAMLIVIPYFYFKAQRNLNSLLK</sequence>
<accession>A0A554VGF8</accession>